<dbReference type="InterPro" id="IPR001807">
    <property type="entry name" value="ClC"/>
</dbReference>
<feature type="transmembrane region" description="Helical" evidence="10">
    <location>
        <begin position="377"/>
        <end position="396"/>
    </location>
</feature>
<feature type="transmembrane region" description="Helical" evidence="10">
    <location>
        <begin position="182"/>
        <end position="201"/>
    </location>
</feature>
<feature type="transmembrane region" description="Helical" evidence="10">
    <location>
        <begin position="145"/>
        <end position="170"/>
    </location>
</feature>
<proteinExistence type="predicted"/>
<feature type="transmembrane region" description="Helical" evidence="10">
    <location>
        <begin position="347"/>
        <end position="370"/>
    </location>
</feature>
<evidence type="ECO:0000256" key="2">
    <source>
        <dbReference type="ARBA" id="ARBA00022448"/>
    </source>
</evidence>
<keyword evidence="12" id="KW-1185">Reference proteome</keyword>
<keyword evidence="3 10" id="KW-0812">Transmembrane</keyword>
<feature type="transmembrane region" description="Helical" evidence="10">
    <location>
        <begin position="45"/>
        <end position="66"/>
    </location>
</feature>
<evidence type="ECO:0000256" key="5">
    <source>
        <dbReference type="ARBA" id="ARBA00023065"/>
    </source>
</evidence>
<keyword evidence="6 10" id="KW-0472">Membrane</keyword>
<keyword evidence="7" id="KW-0869">Chloride channel</keyword>
<keyword evidence="8" id="KW-0868">Chloride</keyword>
<dbReference type="RefSeq" id="WP_071061686.1">
    <property type="nucleotide sequence ID" value="NZ_MKIE01000002.1"/>
</dbReference>
<evidence type="ECO:0000256" key="3">
    <source>
        <dbReference type="ARBA" id="ARBA00022692"/>
    </source>
</evidence>
<protein>
    <submittedName>
        <fullName evidence="11">Voltage-gated ClC-type chloride channel ClcB</fullName>
    </submittedName>
</protein>
<feature type="transmembrane region" description="Helical" evidence="10">
    <location>
        <begin position="12"/>
        <end position="33"/>
    </location>
</feature>
<feature type="transmembrane region" description="Helical" evidence="10">
    <location>
        <begin position="321"/>
        <end position="341"/>
    </location>
</feature>
<evidence type="ECO:0000256" key="9">
    <source>
        <dbReference type="ARBA" id="ARBA00023303"/>
    </source>
</evidence>
<keyword evidence="5" id="KW-0406">Ion transport</keyword>
<evidence type="ECO:0000313" key="11">
    <source>
        <dbReference type="EMBL" id="OHW62882.1"/>
    </source>
</evidence>
<dbReference type="CDD" id="cd00400">
    <property type="entry name" value="Voltage_gated_ClC"/>
    <property type="match status" value="1"/>
</dbReference>
<evidence type="ECO:0000256" key="7">
    <source>
        <dbReference type="ARBA" id="ARBA00023173"/>
    </source>
</evidence>
<dbReference type="PRINTS" id="PR00762">
    <property type="entry name" value="CLCHANNEL"/>
</dbReference>
<dbReference type="STRING" id="39480.EUAN_06660"/>
<dbReference type="PANTHER" id="PTHR43427:SF6">
    <property type="entry name" value="CHLORIDE CHANNEL PROTEIN CLC-E"/>
    <property type="match status" value="1"/>
</dbReference>
<keyword evidence="4 10" id="KW-1133">Transmembrane helix</keyword>
<sequence>MKKSLPYIGGYLTKWLIVAVIAGIGGGLSSTALKKSINIVSGYSDGLPLFLAPLVGGIIVSALYLWDIKAAGFGTDRYISEVNVESGHLKIKTFFSKLMATATTLGFSGSGGVEGPMLVIGGSISHAISKVPILRNYFNEKDGRTLVICGAAGAIGAILHSPLGGGIFVVEILYNSSLHYDDLIPALLSSTMGFLVYSIVLNPNHSPTMFSLPEYDLSFHSMPFFIMSAILAAFISLLFMSIFGFVQRAFLEIPRKKLHPIIGGGLTGIILLFIPKAGGVGSDIIQEMIDSEFSIAILLILLFGKMFATSFTIGSGGSGGLVIPALFVGALSGNIIATALSGTDPSLTSALVVSGMAASLAGIANVPIAASIMVVEMAGVSFGIPAVVGSVIGYAIGHSRVIYGVVHPDQSQFKEIHEWKQYDVKKGSH</sequence>
<dbReference type="InterPro" id="IPR014743">
    <property type="entry name" value="Cl-channel_core"/>
</dbReference>
<keyword evidence="9" id="KW-0407">Ion channel</keyword>
<evidence type="ECO:0000256" key="6">
    <source>
        <dbReference type="ARBA" id="ARBA00023136"/>
    </source>
</evidence>
<feature type="transmembrane region" description="Helical" evidence="10">
    <location>
        <begin position="221"/>
        <end position="246"/>
    </location>
</feature>
<name>A0A1S1V8G3_9FIRM</name>
<organism evidence="11 12">
    <name type="scientific">Andreesenia angusta</name>
    <dbReference type="NCBI Taxonomy" id="39480"/>
    <lineage>
        <taxon>Bacteria</taxon>
        <taxon>Bacillati</taxon>
        <taxon>Bacillota</taxon>
        <taxon>Tissierellia</taxon>
        <taxon>Tissierellales</taxon>
        <taxon>Gottschalkiaceae</taxon>
        <taxon>Andreesenia</taxon>
    </lineage>
</organism>
<evidence type="ECO:0000313" key="12">
    <source>
        <dbReference type="Proteomes" id="UP000180254"/>
    </source>
</evidence>
<comment type="caution">
    <text evidence="11">The sequence shown here is derived from an EMBL/GenBank/DDBJ whole genome shotgun (WGS) entry which is preliminary data.</text>
</comment>
<dbReference type="Gene3D" id="1.10.3080.10">
    <property type="entry name" value="Clc chloride channel"/>
    <property type="match status" value="1"/>
</dbReference>
<dbReference type="Pfam" id="PF00654">
    <property type="entry name" value="Voltage_CLC"/>
    <property type="match status" value="1"/>
</dbReference>
<dbReference type="SUPFAM" id="SSF81340">
    <property type="entry name" value="Clc chloride channel"/>
    <property type="match status" value="1"/>
</dbReference>
<dbReference type="OrthoDB" id="9767361at2"/>
<reference evidence="11 12" key="1">
    <citation type="submission" date="2016-09" db="EMBL/GenBank/DDBJ databases">
        <title>Genome sequence of Eubacterium angustum.</title>
        <authorList>
            <person name="Poehlein A."/>
            <person name="Daniel R."/>
        </authorList>
    </citation>
    <scope>NUCLEOTIDE SEQUENCE [LARGE SCALE GENOMIC DNA]</scope>
    <source>
        <strain evidence="11 12">DSM 1989</strain>
    </source>
</reference>
<dbReference type="Proteomes" id="UP000180254">
    <property type="component" value="Unassembled WGS sequence"/>
</dbReference>
<dbReference type="PANTHER" id="PTHR43427">
    <property type="entry name" value="CHLORIDE CHANNEL PROTEIN CLC-E"/>
    <property type="match status" value="1"/>
</dbReference>
<dbReference type="AlphaFoldDB" id="A0A1S1V8G3"/>
<accession>A0A1S1V8G3</accession>
<keyword evidence="2" id="KW-0813">Transport</keyword>
<gene>
    <name evidence="11" type="primary">clcB</name>
    <name evidence="11" type="ORF">EUAN_06660</name>
</gene>
<evidence type="ECO:0000256" key="10">
    <source>
        <dbReference type="SAM" id="Phobius"/>
    </source>
</evidence>
<evidence type="ECO:0000256" key="4">
    <source>
        <dbReference type="ARBA" id="ARBA00022989"/>
    </source>
</evidence>
<evidence type="ECO:0000256" key="8">
    <source>
        <dbReference type="ARBA" id="ARBA00023214"/>
    </source>
</evidence>
<comment type="subcellular location">
    <subcellularLocation>
        <location evidence="1">Membrane</location>
        <topology evidence="1">Multi-pass membrane protein</topology>
    </subcellularLocation>
</comment>
<dbReference type="GO" id="GO:0034707">
    <property type="term" value="C:chloride channel complex"/>
    <property type="evidence" value="ECO:0007669"/>
    <property type="project" value="UniProtKB-KW"/>
</dbReference>
<feature type="transmembrane region" description="Helical" evidence="10">
    <location>
        <begin position="258"/>
        <end position="275"/>
    </location>
</feature>
<evidence type="ECO:0000256" key="1">
    <source>
        <dbReference type="ARBA" id="ARBA00004141"/>
    </source>
</evidence>
<dbReference type="GO" id="GO:0005254">
    <property type="term" value="F:chloride channel activity"/>
    <property type="evidence" value="ECO:0007669"/>
    <property type="project" value="UniProtKB-KW"/>
</dbReference>
<dbReference type="InterPro" id="IPR050368">
    <property type="entry name" value="ClC-type_chloride_channel"/>
</dbReference>
<feature type="transmembrane region" description="Helical" evidence="10">
    <location>
        <begin position="295"/>
        <end position="314"/>
    </location>
</feature>
<dbReference type="EMBL" id="MKIE01000002">
    <property type="protein sequence ID" value="OHW62882.1"/>
    <property type="molecule type" value="Genomic_DNA"/>
</dbReference>